<name>A0A0C3G9F1_PILCF</name>
<feature type="compositionally biased region" description="Polar residues" evidence="2">
    <location>
        <begin position="158"/>
        <end position="169"/>
    </location>
</feature>
<gene>
    <name evidence="3" type="ORF">PILCRDRAFT_814273</name>
</gene>
<sequence>MALRLRTAQRLLDEIEDTFEKIAQEEDEGIRDRYYDQLANLKFAVEALDQENKSFFTKVLSTVIRDKYRTQYEELTRIWSAYKRDSAKAAALRNEGTSSSMGHLRPTESSPSLGLPPQQQLQGYGSQTASQSTAAVHNHSSSPSRWATRIFQRRALTTDGSTYQSESPNTPGPNMAPSAKQLQAHMPVNNWGGQHHQARRGAPSRDRRTHLSPDPSMTPSAEQQWTHSPGNNWGGQQYHQPQHGRGAPTRYGSTHQFAPPNAPGPNVAPSSEQHRAYVPEHITTYQERQQVERQVDEEWERRPMMAQGPGRPGMGQFPHPNVLPQGQYSLPPPPRTAQRQPAFVQYEAQAQGATNAHAGPSHTRSQTVASGNTFGHGLPGQPGFSAYDRRGDSLDSDGNTIPRTSYSSEGSYQSHRYRQN</sequence>
<dbReference type="InParanoid" id="A0A0C3G9F1"/>
<accession>A0A0C3G9F1</accession>
<evidence type="ECO:0000256" key="2">
    <source>
        <dbReference type="SAM" id="MobiDB-lite"/>
    </source>
</evidence>
<feature type="compositionally biased region" description="Low complexity" evidence="2">
    <location>
        <begin position="109"/>
        <end position="127"/>
    </location>
</feature>
<feature type="compositionally biased region" description="Polar residues" evidence="2">
    <location>
        <begin position="128"/>
        <end position="145"/>
    </location>
</feature>
<dbReference type="Proteomes" id="UP000054166">
    <property type="component" value="Unassembled WGS sequence"/>
</dbReference>
<reference evidence="3 4" key="1">
    <citation type="submission" date="2014-04" db="EMBL/GenBank/DDBJ databases">
        <authorList>
            <consortium name="DOE Joint Genome Institute"/>
            <person name="Kuo A."/>
            <person name="Tarkka M."/>
            <person name="Buscot F."/>
            <person name="Kohler A."/>
            <person name="Nagy L.G."/>
            <person name="Floudas D."/>
            <person name="Copeland A."/>
            <person name="Barry K.W."/>
            <person name="Cichocki N."/>
            <person name="Veneault-Fourrey C."/>
            <person name="LaButti K."/>
            <person name="Lindquist E.A."/>
            <person name="Lipzen A."/>
            <person name="Lundell T."/>
            <person name="Morin E."/>
            <person name="Murat C."/>
            <person name="Sun H."/>
            <person name="Tunlid A."/>
            <person name="Henrissat B."/>
            <person name="Grigoriev I.V."/>
            <person name="Hibbett D.S."/>
            <person name="Martin F."/>
            <person name="Nordberg H.P."/>
            <person name="Cantor M.N."/>
            <person name="Hua S.X."/>
        </authorList>
    </citation>
    <scope>NUCLEOTIDE SEQUENCE [LARGE SCALE GENOMIC DNA]</scope>
    <source>
        <strain evidence="3 4">F 1598</strain>
    </source>
</reference>
<feature type="compositionally biased region" description="Polar residues" evidence="2">
    <location>
        <begin position="215"/>
        <end position="240"/>
    </location>
</feature>
<evidence type="ECO:0000256" key="1">
    <source>
        <dbReference type="SAM" id="Coils"/>
    </source>
</evidence>
<dbReference type="HOGENOM" id="CLU_064132_0_0_1"/>
<keyword evidence="1" id="KW-0175">Coiled coil</keyword>
<feature type="coiled-coil region" evidence="1">
    <location>
        <begin position="5"/>
        <end position="51"/>
    </location>
</feature>
<feature type="compositionally biased region" description="Polar residues" evidence="2">
    <location>
        <begin position="362"/>
        <end position="373"/>
    </location>
</feature>
<feature type="region of interest" description="Disordered" evidence="2">
    <location>
        <begin position="305"/>
        <end position="420"/>
    </location>
</feature>
<feature type="region of interest" description="Disordered" evidence="2">
    <location>
        <begin position="90"/>
        <end position="271"/>
    </location>
</feature>
<dbReference type="AlphaFoldDB" id="A0A0C3G9F1"/>
<reference evidence="4" key="2">
    <citation type="submission" date="2015-01" db="EMBL/GenBank/DDBJ databases">
        <title>Evolutionary Origins and Diversification of the Mycorrhizal Mutualists.</title>
        <authorList>
            <consortium name="DOE Joint Genome Institute"/>
            <consortium name="Mycorrhizal Genomics Consortium"/>
            <person name="Kohler A."/>
            <person name="Kuo A."/>
            <person name="Nagy L.G."/>
            <person name="Floudas D."/>
            <person name="Copeland A."/>
            <person name="Barry K.W."/>
            <person name="Cichocki N."/>
            <person name="Veneault-Fourrey C."/>
            <person name="LaButti K."/>
            <person name="Lindquist E.A."/>
            <person name="Lipzen A."/>
            <person name="Lundell T."/>
            <person name="Morin E."/>
            <person name="Murat C."/>
            <person name="Riley R."/>
            <person name="Ohm R."/>
            <person name="Sun H."/>
            <person name="Tunlid A."/>
            <person name="Henrissat B."/>
            <person name="Grigoriev I.V."/>
            <person name="Hibbett D.S."/>
            <person name="Martin F."/>
        </authorList>
    </citation>
    <scope>NUCLEOTIDE SEQUENCE [LARGE SCALE GENOMIC DNA]</scope>
    <source>
        <strain evidence="4">F 1598</strain>
    </source>
</reference>
<proteinExistence type="predicted"/>
<organism evidence="3 4">
    <name type="scientific">Piloderma croceum (strain F 1598)</name>
    <dbReference type="NCBI Taxonomy" id="765440"/>
    <lineage>
        <taxon>Eukaryota</taxon>
        <taxon>Fungi</taxon>
        <taxon>Dikarya</taxon>
        <taxon>Basidiomycota</taxon>
        <taxon>Agaricomycotina</taxon>
        <taxon>Agaricomycetes</taxon>
        <taxon>Agaricomycetidae</taxon>
        <taxon>Atheliales</taxon>
        <taxon>Atheliaceae</taxon>
        <taxon>Piloderma</taxon>
    </lineage>
</organism>
<evidence type="ECO:0000313" key="3">
    <source>
        <dbReference type="EMBL" id="KIM88374.1"/>
    </source>
</evidence>
<feature type="compositionally biased region" description="Polar residues" evidence="2">
    <location>
        <begin position="396"/>
        <end position="414"/>
    </location>
</feature>
<dbReference type="EMBL" id="KN832977">
    <property type="protein sequence ID" value="KIM88374.1"/>
    <property type="molecule type" value="Genomic_DNA"/>
</dbReference>
<protein>
    <submittedName>
        <fullName evidence="3">Uncharacterized protein</fullName>
    </submittedName>
</protein>
<keyword evidence="4" id="KW-1185">Reference proteome</keyword>
<evidence type="ECO:0000313" key="4">
    <source>
        <dbReference type="Proteomes" id="UP000054166"/>
    </source>
</evidence>